<dbReference type="Proteomes" id="UP000886721">
    <property type="component" value="Unassembled WGS sequence"/>
</dbReference>
<evidence type="ECO:0000313" key="4">
    <source>
        <dbReference type="EMBL" id="HIX69085.1"/>
    </source>
</evidence>
<comment type="pathway">
    <text evidence="1">Cofactor biosynthesis; thiamine diphosphate biosynthesis.</text>
</comment>
<feature type="domain" description="Thiamine phosphate synthase/TenI" evidence="3">
    <location>
        <begin position="7"/>
        <end position="182"/>
    </location>
</feature>
<comment type="caution">
    <text evidence="4">The sequence shown here is derived from an EMBL/GenBank/DDBJ whole genome shotgun (WGS) entry which is preliminary data.</text>
</comment>
<dbReference type="PANTHER" id="PTHR20857:SF15">
    <property type="entry name" value="THIAMINE-PHOSPHATE SYNTHASE"/>
    <property type="match status" value="1"/>
</dbReference>
<dbReference type="GO" id="GO:0004789">
    <property type="term" value="F:thiamine-phosphate diphosphorylase activity"/>
    <property type="evidence" value="ECO:0007669"/>
    <property type="project" value="TreeGrafter"/>
</dbReference>
<dbReference type="GO" id="GO:0005737">
    <property type="term" value="C:cytoplasm"/>
    <property type="evidence" value="ECO:0007669"/>
    <property type="project" value="TreeGrafter"/>
</dbReference>
<dbReference type="PANTHER" id="PTHR20857">
    <property type="entry name" value="THIAMINE-PHOSPHATE PYROPHOSPHORYLASE"/>
    <property type="match status" value="1"/>
</dbReference>
<dbReference type="SUPFAM" id="SSF51391">
    <property type="entry name" value="Thiamin phosphate synthase"/>
    <property type="match status" value="1"/>
</dbReference>
<name>A0A9D2BAA2_9FIRM</name>
<reference evidence="4" key="1">
    <citation type="journal article" date="2021" name="PeerJ">
        <title>Extensive microbial diversity within the chicken gut microbiome revealed by metagenomics and culture.</title>
        <authorList>
            <person name="Gilroy R."/>
            <person name="Ravi A."/>
            <person name="Getino M."/>
            <person name="Pursley I."/>
            <person name="Horton D.L."/>
            <person name="Alikhan N.F."/>
            <person name="Baker D."/>
            <person name="Gharbi K."/>
            <person name="Hall N."/>
            <person name="Watson M."/>
            <person name="Adriaenssens E.M."/>
            <person name="Foster-Nyarko E."/>
            <person name="Jarju S."/>
            <person name="Secka A."/>
            <person name="Antonio M."/>
            <person name="Oren A."/>
            <person name="Chaudhuri R.R."/>
            <person name="La Ragione R."/>
            <person name="Hildebrand F."/>
            <person name="Pallen M.J."/>
        </authorList>
    </citation>
    <scope>NUCLEOTIDE SEQUENCE</scope>
    <source>
        <strain evidence="4">CHK191-13928</strain>
    </source>
</reference>
<organism evidence="4 5">
    <name type="scientific">Candidatus Anaerostipes excrementavium</name>
    <dbReference type="NCBI Taxonomy" id="2838463"/>
    <lineage>
        <taxon>Bacteria</taxon>
        <taxon>Bacillati</taxon>
        <taxon>Bacillota</taxon>
        <taxon>Clostridia</taxon>
        <taxon>Lachnospirales</taxon>
        <taxon>Lachnospiraceae</taxon>
        <taxon>Anaerostipes</taxon>
    </lineage>
</organism>
<protein>
    <submittedName>
        <fullName evidence="4">Thiamine phosphate synthase</fullName>
    </submittedName>
</protein>
<dbReference type="InterPro" id="IPR036206">
    <property type="entry name" value="ThiamineP_synth_sf"/>
</dbReference>
<dbReference type="CDD" id="cd00564">
    <property type="entry name" value="TMP_TenI"/>
    <property type="match status" value="1"/>
</dbReference>
<dbReference type="InterPro" id="IPR013785">
    <property type="entry name" value="Aldolase_TIM"/>
</dbReference>
<evidence type="ECO:0000256" key="2">
    <source>
        <dbReference type="ARBA" id="ARBA00022977"/>
    </source>
</evidence>
<evidence type="ECO:0000256" key="1">
    <source>
        <dbReference type="ARBA" id="ARBA00004948"/>
    </source>
</evidence>
<evidence type="ECO:0000313" key="5">
    <source>
        <dbReference type="Proteomes" id="UP000886721"/>
    </source>
</evidence>
<proteinExistence type="predicted"/>
<gene>
    <name evidence="4" type="ORF">H9735_13330</name>
</gene>
<dbReference type="InterPro" id="IPR022998">
    <property type="entry name" value="ThiamineP_synth_TenI"/>
</dbReference>
<evidence type="ECO:0000259" key="3">
    <source>
        <dbReference type="Pfam" id="PF02581"/>
    </source>
</evidence>
<dbReference type="Gene3D" id="3.20.20.70">
    <property type="entry name" value="Aldolase class I"/>
    <property type="match status" value="1"/>
</dbReference>
<dbReference type="GO" id="GO:0009228">
    <property type="term" value="P:thiamine biosynthetic process"/>
    <property type="evidence" value="ECO:0007669"/>
    <property type="project" value="UniProtKB-KW"/>
</dbReference>
<keyword evidence="2" id="KW-0784">Thiamine biosynthesis</keyword>
<sequence length="185" mass="20820">MDEKQIIAITNRKLCTRPFLEVMEDLAKRDFQTIVLREKDLTEEEYEKLAGQCLEICRRNQAVLTLHNFVGAARNLGVSRIHLPYPVFLKEAGNLSDFESVSTSIHKPEEARTAKELGADFVFAGHIYRTDCKKGLKPRGLGFLREVLEASDLPVYGIGGIHENNYREVLDAGAAGVCMMSEFML</sequence>
<dbReference type="AlphaFoldDB" id="A0A9D2BAA2"/>
<reference evidence="4" key="2">
    <citation type="submission" date="2021-04" db="EMBL/GenBank/DDBJ databases">
        <authorList>
            <person name="Gilroy R."/>
        </authorList>
    </citation>
    <scope>NUCLEOTIDE SEQUENCE</scope>
    <source>
        <strain evidence="4">CHK191-13928</strain>
    </source>
</reference>
<dbReference type="EMBL" id="DXEM01000040">
    <property type="protein sequence ID" value="HIX69085.1"/>
    <property type="molecule type" value="Genomic_DNA"/>
</dbReference>
<dbReference type="Pfam" id="PF02581">
    <property type="entry name" value="TMP-TENI"/>
    <property type="match status" value="1"/>
</dbReference>
<accession>A0A9D2BAA2</accession>